<dbReference type="EMBL" id="CP011097">
    <property type="protein sequence ID" value="AJZ76446.1"/>
    <property type="molecule type" value="Genomic_DNA"/>
</dbReference>
<proteinExistence type="predicted"/>
<keyword evidence="2" id="KW-1185">Reference proteome</keyword>
<dbReference type="OrthoDB" id="9357at2157"/>
<dbReference type="Proteomes" id="UP000266745">
    <property type="component" value="Chromosome"/>
</dbReference>
<dbReference type="AlphaFoldDB" id="A0A3G1B4D0"/>
<reference evidence="1 2" key="1">
    <citation type="journal article" date="2016" name="Sci. Rep.">
        <title>A novel ammonia-oxidizing archaeon from wastewater treatment plant: Its enrichment, physiological and genomic characteristics.</title>
        <authorList>
            <person name="Li Y."/>
            <person name="Ding K."/>
            <person name="Wen X."/>
            <person name="Zhang B."/>
            <person name="Shen B."/>
            <person name="Yang Y."/>
        </authorList>
    </citation>
    <scope>NUCLEOTIDE SEQUENCE [LARGE SCALE GENOMIC DNA]</scope>
    <source>
        <strain evidence="1 2">SAT1</strain>
    </source>
</reference>
<dbReference type="KEGG" id="tah:SU86_008860"/>
<evidence type="ECO:0000313" key="1">
    <source>
        <dbReference type="EMBL" id="AJZ76446.1"/>
    </source>
</evidence>
<accession>A0A3G1B4D0</accession>
<gene>
    <name evidence="1" type="ORF">SU86_008860</name>
</gene>
<organism evidence="1 2">
    <name type="scientific">Candidatus Nitrosotenuis cloacae</name>
    <dbReference type="NCBI Taxonomy" id="1603555"/>
    <lineage>
        <taxon>Archaea</taxon>
        <taxon>Nitrososphaerota</taxon>
        <taxon>Candidatus Nitrosotenuis</taxon>
    </lineage>
</organism>
<dbReference type="STRING" id="1603555.SU86_008860"/>
<evidence type="ECO:0000313" key="2">
    <source>
        <dbReference type="Proteomes" id="UP000266745"/>
    </source>
</evidence>
<sequence>MTEVEEFADALLDQISVEINEEKDISTLSTRISEDSEFTIKFETPAQITDRIISPLKQRLAEFTGIAPNQDIRAEFPNLEELKKIKGRKVFTTPDVRDYVDKLFTALAKQERQSIASIIKEDTTKFLVYSTYAKAYISKISTTYGDYLDGVIYVNNFVLSSYPQIILYKQGKPYNLRFEMVNSGYVGALKMTILEELVHSIQHNLYEQNKLAVIEVNKINEELAKIILALDDNTATKLSEYLQLPDVPSEFPIAKRANLFFTLNPDNFIVNVLGPDVMTFTKVEIDPTISSMVPQLLDIYQRWLGPIQRHHAAFSTMEGMAEFCVQNILSEDEDFAQYLNQFMGTDISSYQVRKHMGKDLTRAVYNKYGKETFQILIQNPPNTRELKDPQLYLKRISKE</sequence>
<protein>
    <submittedName>
        <fullName evidence="1">Uncharacterized protein</fullName>
    </submittedName>
</protein>
<dbReference type="RefSeq" id="WP_048187213.1">
    <property type="nucleotide sequence ID" value="NZ_CP011097.1"/>
</dbReference>
<dbReference type="GeneID" id="24874671"/>
<name>A0A3G1B4D0_9ARCH</name>